<dbReference type="SUPFAM" id="SSF54427">
    <property type="entry name" value="NTF2-like"/>
    <property type="match status" value="1"/>
</dbReference>
<keyword evidence="3" id="KW-1185">Reference proteome</keyword>
<dbReference type="Pfam" id="PF12680">
    <property type="entry name" value="SnoaL_2"/>
    <property type="match status" value="1"/>
</dbReference>
<organism evidence="2 3">
    <name type="scientific">[Mycobacterium] kokjensenii</name>
    <dbReference type="NCBI Taxonomy" id="3064287"/>
    <lineage>
        <taxon>Bacteria</taxon>
        <taxon>Bacillati</taxon>
        <taxon>Actinomycetota</taxon>
        <taxon>Actinomycetes</taxon>
        <taxon>Mycobacteriales</taxon>
        <taxon>Mycobacteriaceae</taxon>
        <taxon>Mycolicibacter</taxon>
    </lineage>
</organism>
<dbReference type="Proteomes" id="UP001190336">
    <property type="component" value="Chromosome"/>
</dbReference>
<dbReference type="RefSeq" id="WP_308473428.1">
    <property type="nucleotide sequence ID" value="NZ_OY726394.1"/>
</dbReference>
<gene>
    <name evidence="2" type="ORF">MU0083_002676</name>
</gene>
<dbReference type="EMBL" id="OY726394">
    <property type="protein sequence ID" value="CAJ1501410.1"/>
    <property type="molecule type" value="Genomic_DNA"/>
</dbReference>
<dbReference type="InterPro" id="IPR032710">
    <property type="entry name" value="NTF2-like_dom_sf"/>
</dbReference>
<name>A0ABN9N6P5_9MYCO</name>
<evidence type="ECO:0000259" key="1">
    <source>
        <dbReference type="Pfam" id="PF12680"/>
    </source>
</evidence>
<accession>A0ABN9N6P5</accession>
<evidence type="ECO:0000313" key="3">
    <source>
        <dbReference type="Proteomes" id="UP001190336"/>
    </source>
</evidence>
<feature type="domain" description="SnoaL-like" evidence="1">
    <location>
        <begin position="18"/>
        <end position="109"/>
    </location>
</feature>
<dbReference type="Gene3D" id="3.10.450.50">
    <property type="match status" value="1"/>
</dbReference>
<sequence length="274" mass="28595">MPEHASPYDAAALLAAVEQSPKAVAVHDKAAWVGIFAADGQVNDPVGSTPHVGTGAIERFFDTFIAPNTIKFDVQHDVVAGMSVFRDLTVYTTMSTGVTMEIPMHLRYDLVAAGADGPPKIQRLFAHWELPYMIMQLLTAGGRGLLASLILGPQLVRHQGFAGGAGFLRGLSGVHKRGKRRVADFVGALADGDSAGVSALLAPGATLSLDGVSETSIAEFVSAAQHLEVEKLLAAGPTVTATAHLNGRRGVALFEFSGGATRPGTISAVRLYLG</sequence>
<dbReference type="InterPro" id="IPR037401">
    <property type="entry name" value="SnoaL-like"/>
</dbReference>
<proteinExistence type="predicted"/>
<evidence type="ECO:0000313" key="2">
    <source>
        <dbReference type="EMBL" id="CAJ1501410.1"/>
    </source>
</evidence>
<protein>
    <submittedName>
        <fullName evidence="2">Nuclear transport factor 2 family protein</fullName>
    </submittedName>
</protein>
<reference evidence="2 3" key="1">
    <citation type="submission" date="2023-08" db="EMBL/GenBank/DDBJ databases">
        <authorList>
            <person name="Folkvardsen B D."/>
            <person name="Norman A."/>
        </authorList>
    </citation>
    <scope>NUCLEOTIDE SEQUENCE [LARGE SCALE GENOMIC DNA]</scope>
    <source>
        <strain evidence="2 3">Mu0083</strain>
    </source>
</reference>